<dbReference type="InterPro" id="IPR040234">
    <property type="entry name" value="QC/QCL"/>
</dbReference>
<feature type="region of interest" description="Disordered" evidence="12">
    <location>
        <begin position="1"/>
        <end position="25"/>
    </location>
</feature>
<dbReference type="Pfam" id="PF04389">
    <property type="entry name" value="Peptidase_M28"/>
    <property type="match status" value="1"/>
</dbReference>
<dbReference type="WBParaSite" id="Pan_g17272.t1">
    <property type="protein sequence ID" value="Pan_g17272.t1"/>
    <property type="gene ID" value="Pan_g17272"/>
</dbReference>
<feature type="domain" description="Peptidase M28" evidence="14">
    <location>
        <begin position="166"/>
        <end position="389"/>
    </location>
</feature>
<dbReference type="Gene3D" id="3.40.630.10">
    <property type="entry name" value="Zn peptidases"/>
    <property type="match status" value="1"/>
</dbReference>
<evidence type="ECO:0000256" key="5">
    <source>
        <dbReference type="ARBA" id="ARBA00016861"/>
    </source>
</evidence>
<evidence type="ECO:0000256" key="2">
    <source>
        <dbReference type="ARBA" id="ARBA00004613"/>
    </source>
</evidence>
<keyword evidence="9" id="KW-0862">Zinc</keyword>
<comment type="similarity">
    <text evidence="3">Belongs to the glutaminyl-peptide cyclotransferase family.</text>
</comment>
<evidence type="ECO:0000256" key="7">
    <source>
        <dbReference type="ARBA" id="ARBA00022679"/>
    </source>
</evidence>
<keyword evidence="13" id="KW-0812">Transmembrane</keyword>
<name>A0A7E4V6Q7_PANRE</name>
<evidence type="ECO:0000256" key="6">
    <source>
        <dbReference type="ARBA" id="ARBA00022525"/>
    </source>
</evidence>
<accession>A0A7E4V6Q7</accession>
<evidence type="ECO:0000256" key="4">
    <source>
        <dbReference type="ARBA" id="ARBA00012012"/>
    </source>
</evidence>
<sequence>MSNDAAHQRSFATSSPRQKGVTRPRRFVELQRGCSTMSPSCWPRGLFGPKGQRRGMHMSWAPLVTIFVVYAMCPTNALAQWRHNQRSHQLSAMTTNDLVQLSSLGNAAAFRQLLKPILVERIVDTQSHRQVGDYLKSTVEQYGFSTEWDAFTDTTPYGRKPFRSLIATYDPLVPRRLVLACHYDSKILSQKFIAATDSAVPCAILLDIARTLGPFLHQRYNQHITLQLLFLDGEEAFLEWTEKDSIYGARHLAEKWSKAWYPSTNGSAFELSKELDRIDVFMLLDLIGAPQPTFRSTIGHGTTELFIELAKIETALRGIGQLRSVPNAFSAAPNYYAIEDDHIPFLKRGVPIMHVIAAPFPRVWHKPSDNEANLDFQSIYNINAVVRVFVARYLGLTNFGSPTVNNG</sequence>
<evidence type="ECO:0000259" key="14">
    <source>
        <dbReference type="Pfam" id="PF04389"/>
    </source>
</evidence>
<dbReference type="PANTHER" id="PTHR12283">
    <property type="entry name" value="GLUTAMINYL-PEPTIDE CYCLOTRANSFERASE"/>
    <property type="match status" value="1"/>
</dbReference>
<keyword evidence="13" id="KW-1133">Transmembrane helix</keyword>
<organism evidence="15 16">
    <name type="scientific">Panagrellus redivivus</name>
    <name type="common">Microworm</name>
    <dbReference type="NCBI Taxonomy" id="6233"/>
    <lineage>
        <taxon>Eukaryota</taxon>
        <taxon>Metazoa</taxon>
        <taxon>Ecdysozoa</taxon>
        <taxon>Nematoda</taxon>
        <taxon>Chromadorea</taxon>
        <taxon>Rhabditida</taxon>
        <taxon>Tylenchina</taxon>
        <taxon>Panagrolaimomorpha</taxon>
        <taxon>Panagrolaimoidea</taxon>
        <taxon>Panagrolaimidae</taxon>
        <taxon>Panagrellus</taxon>
    </lineage>
</organism>
<keyword evidence="10" id="KW-1015">Disulfide bond</keyword>
<evidence type="ECO:0000256" key="8">
    <source>
        <dbReference type="ARBA" id="ARBA00022723"/>
    </source>
</evidence>
<evidence type="ECO:0000256" key="10">
    <source>
        <dbReference type="ARBA" id="ARBA00023157"/>
    </source>
</evidence>
<evidence type="ECO:0000256" key="1">
    <source>
        <dbReference type="ARBA" id="ARBA00000001"/>
    </source>
</evidence>
<dbReference type="InterPro" id="IPR037457">
    <property type="entry name" value="M28_QC"/>
</dbReference>
<dbReference type="EC" id="2.3.2.5" evidence="4"/>
<keyword evidence="7" id="KW-0808">Transferase</keyword>
<dbReference type="Proteomes" id="UP000492821">
    <property type="component" value="Unassembled WGS sequence"/>
</dbReference>
<dbReference type="PANTHER" id="PTHR12283:SF6">
    <property type="entry name" value="GLUTAMINYL-PEPTIDE CYCLOTRANSFERASE-RELATED"/>
    <property type="match status" value="1"/>
</dbReference>
<dbReference type="SUPFAM" id="SSF53187">
    <property type="entry name" value="Zn-dependent exopeptidases"/>
    <property type="match status" value="1"/>
</dbReference>
<reference evidence="16" key="2">
    <citation type="submission" date="2020-10" db="UniProtKB">
        <authorList>
            <consortium name="WormBaseParasite"/>
        </authorList>
    </citation>
    <scope>IDENTIFICATION</scope>
</reference>
<evidence type="ECO:0000313" key="16">
    <source>
        <dbReference type="WBParaSite" id="Pan_g17272.t1"/>
    </source>
</evidence>
<dbReference type="GO" id="GO:0005576">
    <property type="term" value="C:extracellular region"/>
    <property type="evidence" value="ECO:0007669"/>
    <property type="project" value="UniProtKB-SubCell"/>
</dbReference>
<feature type="compositionally biased region" description="Polar residues" evidence="12">
    <location>
        <begin position="1"/>
        <end position="17"/>
    </location>
</feature>
<protein>
    <recommendedName>
        <fullName evidence="5">Glutaminyl-peptide cyclotransferase</fullName>
        <ecNumber evidence="4">2.3.2.5</ecNumber>
    </recommendedName>
</protein>
<comment type="subcellular location">
    <subcellularLocation>
        <location evidence="2">Secreted</location>
    </subcellularLocation>
</comment>
<evidence type="ECO:0000256" key="9">
    <source>
        <dbReference type="ARBA" id="ARBA00022833"/>
    </source>
</evidence>
<proteinExistence type="inferred from homology"/>
<dbReference type="CDD" id="cd03880">
    <property type="entry name" value="M28_QC_like"/>
    <property type="match status" value="1"/>
</dbReference>
<dbReference type="FunFam" id="3.40.630.10:FF:000029">
    <property type="entry name" value="Glutaminyl-peptide cyclotransferase"/>
    <property type="match status" value="1"/>
</dbReference>
<keyword evidence="13" id="KW-0472">Membrane</keyword>
<keyword evidence="8" id="KW-0479">Metal-binding</keyword>
<dbReference type="InterPro" id="IPR007484">
    <property type="entry name" value="Peptidase_M28"/>
</dbReference>
<keyword evidence="11" id="KW-0012">Acyltransferase</keyword>
<keyword evidence="15" id="KW-1185">Reference proteome</keyword>
<evidence type="ECO:0000313" key="15">
    <source>
        <dbReference type="Proteomes" id="UP000492821"/>
    </source>
</evidence>
<evidence type="ECO:0000256" key="13">
    <source>
        <dbReference type="SAM" id="Phobius"/>
    </source>
</evidence>
<evidence type="ECO:0000256" key="12">
    <source>
        <dbReference type="SAM" id="MobiDB-lite"/>
    </source>
</evidence>
<reference evidence="15" key="1">
    <citation type="journal article" date="2013" name="Genetics">
        <title>The draft genome and transcriptome of Panagrellus redivivus are shaped by the harsh demands of a free-living lifestyle.</title>
        <authorList>
            <person name="Srinivasan J."/>
            <person name="Dillman A.R."/>
            <person name="Macchietto M.G."/>
            <person name="Heikkinen L."/>
            <person name="Lakso M."/>
            <person name="Fracchia K.M."/>
            <person name="Antoshechkin I."/>
            <person name="Mortazavi A."/>
            <person name="Wong G."/>
            <person name="Sternberg P.W."/>
        </authorList>
    </citation>
    <scope>NUCLEOTIDE SEQUENCE [LARGE SCALE GENOMIC DNA]</scope>
    <source>
        <strain evidence="15">MT8872</strain>
    </source>
</reference>
<keyword evidence="6" id="KW-0964">Secreted</keyword>
<evidence type="ECO:0000256" key="3">
    <source>
        <dbReference type="ARBA" id="ARBA00006014"/>
    </source>
</evidence>
<dbReference type="GO" id="GO:0008270">
    <property type="term" value="F:zinc ion binding"/>
    <property type="evidence" value="ECO:0007669"/>
    <property type="project" value="TreeGrafter"/>
</dbReference>
<dbReference type="AlphaFoldDB" id="A0A7E4V6Q7"/>
<dbReference type="GO" id="GO:0016603">
    <property type="term" value="F:glutaminyl-peptide cyclotransferase activity"/>
    <property type="evidence" value="ECO:0007669"/>
    <property type="project" value="UniProtKB-EC"/>
</dbReference>
<feature type="transmembrane region" description="Helical" evidence="13">
    <location>
        <begin position="60"/>
        <end position="81"/>
    </location>
</feature>
<evidence type="ECO:0000256" key="11">
    <source>
        <dbReference type="ARBA" id="ARBA00023315"/>
    </source>
</evidence>
<comment type="catalytic activity">
    <reaction evidence="1">
        <text>N-terminal L-glutaminyl-[peptide] = N-terminal 5-oxo-L-prolyl-[peptide] + NH4(+)</text>
        <dbReference type="Rhea" id="RHEA:23652"/>
        <dbReference type="Rhea" id="RHEA-COMP:11736"/>
        <dbReference type="Rhea" id="RHEA-COMP:11846"/>
        <dbReference type="ChEBI" id="CHEBI:28938"/>
        <dbReference type="ChEBI" id="CHEBI:64722"/>
        <dbReference type="ChEBI" id="CHEBI:87215"/>
        <dbReference type="EC" id="2.3.2.5"/>
    </reaction>
</comment>